<organism evidence="1 2">
    <name type="scientific">Caenorhabditis bovis</name>
    <dbReference type="NCBI Taxonomy" id="2654633"/>
    <lineage>
        <taxon>Eukaryota</taxon>
        <taxon>Metazoa</taxon>
        <taxon>Ecdysozoa</taxon>
        <taxon>Nematoda</taxon>
        <taxon>Chromadorea</taxon>
        <taxon>Rhabditida</taxon>
        <taxon>Rhabditina</taxon>
        <taxon>Rhabditomorpha</taxon>
        <taxon>Rhabditoidea</taxon>
        <taxon>Rhabditidae</taxon>
        <taxon>Peloderinae</taxon>
        <taxon>Caenorhabditis</taxon>
    </lineage>
</organism>
<evidence type="ECO:0000313" key="1">
    <source>
        <dbReference type="EMBL" id="CAB3402686.1"/>
    </source>
</evidence>
<dbReference type="OrthoDB" id="5841934at2759"/>
<dbReference type="EMBL" id="CADEPM010000003">
    <property type="protein sequence ID" value="CAB3402686.1"/>
    <property type="molecule type" value="Genomic_DNA"/>
</dbReference>
<sequence length="92" mass="10763">MLFCRPEADETKSLARLRYELFSVKFDGVDRKDYTALVKRRFAAAQWNQLSQDQAECLLWIIGLHASEHLDLRIRALRELELNPELKLTSSN</sequence>
<dbReference type="Proteomes" id="UP000494206">
    <property type="component" value="Unassembled WGS sequence"/>
</dbReference>
<evidence type="ECO:0000313" key="2">
    <source>
        <dbReference type="Proteomes" id="UP000494206"/>
    </source>
</evidence>
<comment type="caution">
    <text evidence="1">The sequence shown here is derived from an EMBL/GenBank/DDBJ whole genome shotgun (WGS) entry which is preliminary data.</text>
</comment>
<keyword evidence="2" id="KW-1185">Reference proteome</keyword>
<accession>A0A8S1ENQ9</accession>
<name>A0A8S1ENQ9_9PELO</name>
<proteinExistence type="predicted"/>
<protein>
    <submittedName>
        <fullName evidence="1">Uncharacterized protein</fullName>
    </submittedName>
</protein>
<dbReference type="AlphaFoldDB" id="A0A8S1ENQ9"/>
<gene>
    <name evidence="1" type="ORF">CBOVIS_LOCUS5275</name>
</gene>
<reference evidence="1 2" key="1">
    <citation type="submission" date="2020-04" db="EMBL/GenBank/DDBJ databases">
        <authorList>
            <person name="Laetsch R D."/>
            <person name="Stevens L."/>
            <person name="Kumar S."/>
            <person name="Blaxter L. M."/>
        </authorList>
    </citation>
    <scope>NUCLEOTIDE SEQUENCE [LARGE SCALE GENOMIC DNA]</scope>
</reference>